<evidence type="ECO:0000313" key="1">
    <source>
        <dbReference type="EMBL" id="CAA9375634.1"/>
    </source>
</evidence>
<accession>A0A6J4N2M1</accession>
<dbReference type="EMBL" id="CADCUR010000001">
    <property type="protein sequence ID" value="CAA9375634.1"/>
    <property type="molecule type" value="Genomic_DNA"/>
</dbReference>
<proteinExistence type="predicted"/>
<protein>
    <submittedName>
        <fullName evidence="1">Uncharacterized protein</fullName>
    </submittedName>
</protein>
<organism evidence="1">
    <name type="scientific">uncultured Pyrinomonadaceae bacterium</name>
    <dbReference type="NCBI Taxonomy" id="2283094"/>
    <lineage>
        <taxon>Bacteria</taxon>
        <taxon>Pseudomonadati</taxon>
        <taxon>Acidobacteriota</taxon>
        <taxon>Blastocatellia</taxon>
        <taxon>Blastocatellales</taxon>
        <taxon>Pyrinomonadaceae</taxon>
        <taxon>environmental samples</taxon>
    </lineage>
</organism>
<gene>
    <name evidence="1" type="ORF">AVDCRST_MAG74-1334</name>
</gene>
<name>A0A6J4N2M1_9BACT</name>
<reference evidence="1" key="1">
    <citation type="submission" date="2020-02" db="EMBL/GenBank/DDBJ databases">
        <authorList>
            <person name="Meier V. D."/>
        </authorList>
    </citation>
    <scope>NUCLEOTIDE SEQUENCE</scope>
    <source>
        <strain evidence="1">AVDCRST_MAG74</strain>
    </source>
</reference>
<sequence length="57" mass="6903">MQYNDLTMKDTDEKSEIIVGEMHKRRDVMADERRYIIYYTFGKDEQARPKTENNEAK</sequence>
<dbReference type="AlphaFoldDB" id="A0A6J4N2M1"/>